<feature type="compositionally biased region" description="Low complexity" evidence="2">
    <location>
        <begin position="212"/>
        <end position="232"/>
    </location>
</feature>
<proteinExistence type="predicted"/>
<gene>
    <name evidence="4" type="ORF">VSDG_00207</name>
</gene>
<feature type="region of interest" description="Disordered" evidence="2">
    <location>
        <begin position="1"/>
        <end position="237"/>
    </location>
</feature>
<dbReference type="FunFam" id="3.90.1150.80:FF:000001">
    <property type="entry name" value="Chromosome segregation protein (Pcs1)"/>
    <property type="match status" value="1"/>
</dbReference>
<dbReference type="GO" id="GO:0005730">
    <property type="term" value="C:nucleolus"/>
    <property type="evidence" value="ECO:0007669"/>
    <property type="project" value="TreeGrafter"/>
</dbReference>
<dbReference type="InterPro" id="IPR020981">
    <property type="entry name" value="Csm1/Pcs1_C"/>
</dbReference>
<evidence type="ECO:0000256" key="2">
    <source>
        <dbReference type="SAM" id="MobiDB-lite"/>
    </source>
</evidence>
<dbReference type="AlphaFoldDB" id="A0A423WPZ8"/>
<dbReference type="PANTHER" id="PTHR28006:SF1">
    <property type="entry name" value="MONOPOLIN COMPLEX SUBUNIT CSM1"/>
    <property type="match status" value="1"/>
</dbReference>
<reference evidence="4 5" key="1">
    <citation type="submission" date="2015-09" db="EMBL/GenBank/DDBJ databases">
        <title>Host preference determinants of Valsa canker pathogens revealed by comparative genomics.</title>
        <authorList>
            <person name="Yin Z."/>
            <person name="Huang L."/>
        </authorList>
    </citation>
    <scope>NUCLEOTIDE SEQUENCE [LARGE SCALE GENOMIC DNA]</scope>
    <source>
        <strain evidence="4 5">YSFL</strain>
    </source>
</reference>
<dbReference type="InterPro" id="IPR040349">
    <property type="entry name" value="Csm1/Pcs1"/>
</dbReference>
<feature type="coiled-coil region" evidence="1">
    <location>
        <begin position="237"/>
        <end position="279"/>
    </location>
</feature>
<feature type="compositionally biased region" description="Acidic residues" evidence="2">
    <location>
        <begin position="179"/>
        <end position="191"/>
    </location>
</feature>
<feature type="domain" description="Monopolin complex subunit Csm1/Pcs1 C-terminal" evidence="3">
    <location>
        <begin position="391"/>
        <end position="478"/>
    </location>
</feature>
<dbReference type="OrthoDB" id="2431049at2759"/>
<evidence type="ECO:0000313" key="4">
    <source>
        <dbReference type="EMBL" id="ROW05493.1"/>
    </source>
</evidence>
<comment type="caution">
    <text evidence="4">The sequence shown here is derived from an EMBL/GenBank/DDBJ whole genome shotgun (WGS) entry which is preliminary data.</text>
</comment>
<sequence length="497" mass="54459">MTGPKQFTLLDLADSDSDDGFNAQTSVSKTKDDMPAAKKPRGRPAANKVTKSEPKTTTARVGAKATAALEKEAERLALAENTENEPPRAKRGRKPKKAVEEEGDDVLATPPKSDEPAKTKGGRGRPKKDASVLESVQKQPAAAKRGRKPAAGKVDEQPPSSPAQDDLSEIPETQPYDGMDIDATEEQDQVEDLPTFSRYSAPPSAQRNSIYRVPPSASKRSVSSSLLDSDPSSNRRLAEMTKKYEALERKYRDLRNVAVVEAERNFDRLKKQSEEKTQSSNELITSLKSDLATQKQLAKEGLKSQQQLETSEAKIDSLQSHVTEITSSLAEAKTEIKALTMKLNAARAAEATATAQVQVATSRVPGSAMKPSAMGGRGLDQAQVQATQTGKMKENLYSDLTGLVVTGVKRDGPEDVYDCIQTGRNGTLHFKLAIANENSDENMDEAEFQYKPQLDERRDRDLIEILPEFLVDEISFPRAHAAKFYSRVLKSLTEKIE</sequence>
<protein>
    <recommendedName>
        <fullName evidence="3">Monopolin complex subunit Csm1/Pcs1 C-terminal domain-containing protein</fullName>
    </recommendedName>
</protein>
<dbReference type="Pfam" id="PF12539">
    <property type="entry name" value="Csm1"/>
    <property type="match status" value="1"/>
</dbReference>
<evidence type="ECO:0000313" key="5">
    <source>
        <dbReference type="Proteomes" id="UP000284375"/>
    </source>
</evidence>
<dbReference type="CDD" id="cd23787">
    <property type="entry name" value="RWD_CSM1"/>
    <property type="match status" value="1"/>
</dbReference>
<dbReference type="InterPro" id="IPR017956">
    <property type="entry name" value="AT_hook_DNA-bd_motif"/>
</dbReference>
<accession>A0A423WPZ8</accession>
<organism evidence="4 5">
    <name type="scientific">Cytospora chrysosperma</name>
    <name type="common">Cytospora canker fungus</name>
    <name type="synonym">Sphaeria chrysosperma</name>
    <dbReference type="NCBI Taxonomy" id="252740"/>
    <lineage>
        <taxon>Eukaryota</taxon>
        <taxon>Fungi</taxon>
        <taxon>Dikarya</taxon>
        <taxon>Ascomycota</taxon>
        <taxon>Pezizomycotina</taxon>
        <taxon>Sordariomycetes</taxon>
        <taxon>Sordariomycetidae</taxon>
        <taxon>Diaporthales</taxon>
        <taxon>Cytosporaceae</taxon>
        <taxon>Cytospora</taxon>
    </lineage>
</organism>
<dbReference type="InterPro" id="IPR038608">
    <property type="entry name" value="Csm1/Pcs1_C_sf"/>
</dbReference>
<dbReference type="PANTHER" id="PTHR28006">
    <property type="entry name" value="MONOPOLIN COMPLEX SUBUNIT CSM1"/>
    <property type="match status" value="1"/>
</dbReference>
<dbReference type="Proteomes" id="UP000284375">
    <property type="component" value="Unassembled WGS sequence"/>
</dbReference>
<keyword evidence="1" id="KW-0175">Coiled coil</keyword>
<dbReference type="GO" id="GO:0072686">
    <property type="term" value="C:mitotic spindle"/>
    <property type="evidence" value="ECO:0007669"/>
    <property type="project" value="TreeGrafter"/>
</dbReference>
<dbReference type="GO" id="GO:0051315">
    <property type="term" value="P:attachment of mitotic spindle microtubules to kinetochore"/>
    <property type="evidence" value="ECO:0007669"/>
    <property type="project" value="TreeGrafter"/>
</dbReference>
<dbReference type="GO" id="GO:1990644">
    <property type="term" value="F:microtubule site clamp"/>
    <property type="evidence" value="ECO:0007669"/>
    <property type="project" value="TreeGrafter"/>
</dbReference>
<evidence type="ECO:0000256" key="1">
    <source>
        <dbReference type="SAM" id="Coils"/>
    </source>
</evidence>
<dbReference type="GO" id="GO:0045144">
    <property type="term" value="P:meiotic sister chromatid segregation"/>
    <property type="evidence" value="ECO:0007669"/>
    <property type="project" value="TreeGrafter"/>
</dbReference>
<evidence type="ECO:0000259" key="3">
    <source>
        <dbReference type="Pfam" id="PF12539"/>
    </source>
</evidence>
<dbReference type="GO" id="GO:0003677">
    <property type="term" value="F:DNA binding"/>
    <property type="evidence" value="ECO:0007669"/>
    <property type="project" value="InterPro"/>
</dbReference>
<dbReference type="PRINTS" id="PR00929">
    <property type="entry name" value="ATHOOK"/>
</dbReference>
<dbReference type="Gene3D" id="3.90.1150.80">
    <property type="match status" value="1"/>
</dbReference>
<dbReference type="GO" id="GO:0033551">
    <property type="term" value="C:monopolin complex"/>
    <property type="evidence" value="ECO:0007669"/>
    <property type="project" value="InterPro"/>
</dbReference>
<keyword evidence="5" id="KW-1185">Reference proteome</keyword>
<dbReference type="STRING" id="252740.A0A423WPZ8"/>
<name>A0A423WPZ8_CYTCH</name>
<dbReference type="GO" id="GO:0034506">
    <property type="term" value="C:chromosome, centromeric core domain"/>
    <property type="evidence" value="ECO:0007669"/>
    <property type="project" value="TreeGrafter"/>
</dbReference>
<dbReference type="EMBL" id="LJZO01000001">
    <property type="protein sequence ID" value="ROW05493.1"/>
    <property type="molecule type" value="Genomic_DNA"/>
</dbReference>